<keyword evidence="2" id="KW-1185">Reference proteome</keyword>
<dbReference type="Proteomes" id="UP000287872">
    <property type="component" value="Unassembled WGS sequence"/>
</dbReference>
<comment type="caution">
    <text evidence="1">The sequence shown here is derived from an EMBL/GenBank/DDBJ whole genome shotgun (WGS) entry which is preliminary data.</text>
</comment>
<evidence type="ECO:0000313" key="2">
    <source>
        <dbReference type="Proteomes" id="UP000287872"/>
    </source>
</evidence>
<sequence length="63" mass="6903">MLLSSLRKKIDKVTCGDITINKFKVNFGEIDPSDRVNGLLGLDFLKGAAVIIDVDENKIILKG</sequence>
<dbReference type="InterPro" id="IPR021109">
    <property type="entry name" value="Peptidase_aspartic_dom_sf"/>
</dbReference>
<protein>
    <submittedName>
        <fullName evidence="1">Uncharacterized protein</fullName>
    </submittedName>
</protein>
<gene>
    <name evidence="1" type="ORF">Ctaglu_38690</name>
</gene>
<dbReference type="Gene3D" id="2.40.70.10">
    <property type="entry name" value="Acid Proteases"/>
    <property type="match status" value="1"/>
</dbReference>
<dbReference type="EMBL" id="BHYK01000029">
    <property type="protein sequence ID" value="GCD12246.1"/>
    <property type="molecule type" value="Genomic_DNA"/>
</dbReference>
<reference evidence="1 2" key="1">
    <citation type="submission" date="2018-11" db="EMBL/GenBank/DDBJ databases">
        <title>Genome sequencing and assembly of Clostridium tagluense strain A121.</title>
        <authorList>
            <person name="Murakami T."/>
            <person name="Segawa T."/>
            <person name="Shcherbakova V.A."/>
            <person name="Mori H."/>
            <person name="Yoshimura Y."/>
        </authorList>
    </citation>
    <scope>NUCLEOTIDE SEQUENCE [LARGE SCALE GENOMIC DNA]</scope>
    <source>
        <strain evidence="1 2">A121</strain>
    </source>
</reference>
<name>A0A401URW5_9CLOT</name>
<organism evidence="1 2">
    <name type="scientific">Clostridium tagluense</name>
    <dbReference type="NCBI Taxonomy" id="360422"/>
    <lineage>
        <taxon>Bacteria</taxon>
        <taxon>Bacillati</taxon>
        <taxon>Bacillota</taxon>
        <taxon>Clostridia</taxon>
        <taxon>Eubacteriales</taxon>
        <taxon>Clostridiaceae</taxon>
        <taxon>Clostridium</taxon>
    </lineage>
</organism>
<evidence type="ECO:0000313" key="1">
    <source>
        <dbReference type="EMBL" id="GCD12246.1"/>
    </source>
</evidence>
<proteinExistence type="predicted"/>
<dbReference type="AlphaFoldDB" id="A0A401URW5"/>
<accession>A0A401URW5</accession>